<keyword evidence="4 12" id="KW-1003">Cell membrane</keyword>
<name>A0A9D1FB58_9FIRM</name>
<evidence type="ECO:0000256" key="11">
    <source>
        <dbReference type="ARBA" id="ARBA00023225"/>
    </source>
</evidence>
<dbReference type="PANTHER" id="PTHR30587">
    <property type="entry name" value="FLAGELLAR BIOSYNTHETIC PROTEIN FLIP"/>
    <property type="match status" value="1"/>
</dbReference>
<evidence type="ECO:0000313" key="13">
    <source>
        <dbReference type="EMBL" id="HIS65867.1"/>
    </source>
</evidence>
<keyword evidence="13" id="KW-0966">Cell projection</keyword>
<dbReference type="PANTHER" id="PTHR30587:SF0">
    <property type="entry name" value="FLAGELLAR BIOSYNTHETIC PROTEIN FLIP"/>
    <property type="match status" value="1"/>
</dbReference>
<dbReference type="Proteomes" id="UP000886741">
    <property type="component" value="Unassembled WGS sequence"/>
</dbReference>
<dbReference type="GO" id="GO:0044781">
    <property type="term" value="P:bacterial-type flagellum organization"/>
    <property type="evidence" value="ECO:0007669"/>
    <property type="project" value="UniProtKB-UniRule"/>
</dbReference>
<reference evidence="13" key="1">
    <citation type="submission" date="2020-10" db="EMBL/GenBank/DDBJ databases">
        <authorList>
            <person name="Gilroy R."/>
        </authorList>
    </citation>
    <scope>NUCLEOTIDE SEQUENCE</scope>
    <source>
        <strain evidence="13">ChiBcec16-1751</strain>
    </source>
</reference>
<keyword evidence="13" id="KW-0969">Cilium</keyword>
<evidence type="ECO:0000256" key="8">
    <source>
        <dbReference type="ARBA" id="ARBA00022989"/>
    </source>
</evidence>
<evidence type="ECO:0000256" key="7">
    <source>
        <dbReference type="ARBA" id="ARBA00022927"/>
    </source>
</evidence>
<feature type="transmembrane region" description="Helical" evidence="12">
    <location>
        <begin position="162"/>
        <end position="186"/>
    </location>
</feature>
<comment type="function">
    <text evidence="12">Plays a role in the flagellum-specific transport system.</text>
</comment>
<reference evidence="13" key="2">
    <citation type="journal article" date="2021" name="PeerJ">
        <title>Extensive microbial diversity within the chicken gut microbiome revealed by metagenomics and culture.</title>
        <authorList>
            <person name="Gilroy R."/>
            <person name="Ravi A."/>
            <person name="Getino M."/>
            <person name="Pursley I."/>
            <person name="Horton D.L."/>
            <person name="Alikhan N.F."/>
            <person name="Baker D."/>
            <person name="Gharbi K."/>
            <person name="Hall N."/>
            <person name="Watson M."/>
            <person name="Adriaenssens E.M."/>
            <person name="Foster-Nyarko E."/>
            <person name="Jarju S."/>
            <person name="Secka A."/>
            <person name="Antonio M."/>
            <person name="Oren A."/>
            <person name="Chaudhuri R.R."/>
            <person name="La Ragione R."/>
            <person name="Hildebrand F."/>
            <person name="Pallen M.J."/>
        </authorList>
    </citation>
    <scope>NUCLEOTIDE SEQUENCE</scope>
    <source>
        <strain evidence="13">ChiBcec16-1751</strain>
    </source>
</reference>
<evidence type="ECO:0000256" key="2">
    <source>
        <dbReference type="ARBA" id="ARBA00021714"/>
    </source>
</evidence>
<keyword evidence="9 12" id="KW-0472">Membrane</keyword>
<evidence type="ECO:0000313" key="14">
    <source>
        <dbReference type="Proteomes" id="UP000886741"/>
    </source>
</evidence>
<comment type="caution">
    <text evidence="12">Lacks conserved residue(s) required for the propagation of feature annotation.</text>
</comment>
<sequence>MDALINVNGEQVQTLQILFLTTLITLMPSILVMMTSFTRYVISFSFLRSAMGLQQNPPNMVLIGMALFLTLFTMSPVMDQIREEAYTPYTQDQITQEEFIDRAQVPLKEFMARQTEPSALQLFTDLAHMDQPEDQEAADLPLRVLVPAFMASELKRAFLIGFYLYIPFVLIDAVVATALMSMGMIMLPPAMISMPFKLLLFLALNGWELLFSTLVQGFR</sequence>
<evidence type="ECO:0000256" key="5">
    <source>
        <dbReference type="ARBA" id="ARBA00022692"/>
    </source>
</evidence>
<comment type="caution">
    <text evidence="13">The sequence shown here is derived from an EMBL/GenBank/DDBJ whole genome shotgun (WGS) entry which is preliminary data.</text>
</comment>
<keyword evidence="3 12" id="KW-0813">Transport</keyword>
<evidence type="ECO:0000256" key="9">
    <source>
        <dbReference type="ARBA" id="ARBA00023136"/>
    </source>
</evidence>
<keyword evidence="11 12" id="KW-1006">Bacterial flagellum protein export</keyword>
<dbReference type="NCBIfam" id="TIGR01103">
    <property type="entry name" value="fliP"/>
    <property type="match status" value="1"/>
</dbReference>
<accession>A0A9D1FB58</accession>
<keyword evidence="6 12" id="KW-1005">Bacterial flagellum biogenesis</keyword>
<gene>
    <name evidence="12 13" type="primary">fliP</name>
    <name evidence="13" type="ORF">IAA83_10980</name>
</gene>
<dbReference type="Pfam" id="PF00813">
    <property type="entry name" value="FliP"/>
    <property type="match status" value="1"/>
</dbReference>
<feature type="transmembrane region" description="Helical" evidence="12">
    <location>
        <begin position="17"/>
        <end position="38"/>
    </location>
</feature>
<evidence type="ECO:0000256" key="1">
    <source>
        <dbReference type="ARBA" id="ARBA00006257"/>
    </source>
</evidence>
<dbReference type="PROSITE" id="PS01061">
    <property type="entry name" value="FLIP_2"/>
    <property type="match status" value="1"/>
</dbReference>
<evidence type="ECO:0000256" key="3">
    <source>
        <dbReference type="ARBA" id="ARBA00022448"/>
    </source>
</evidence>
<dbReference type="GO" id="GO:0009425">
    <property type="term" value="C:bacterial-type flagellum basal body"/>
    <property type="evidence" value="ECO:0007669"/>
    <property type="project" value="UniProtKB-SubCell"/>
</dbReference>
<dbReference type="NCBIfam" id="NF009438">
    <property type="entry name" value="PRK12797.1"/>
    <property type="match status" value="1"/>
</dbReference>
<keyword evidence="10" id="KW-0975">Bacterial flagellum</keyword>
<keyword evidence="8 12" id="KW-1133">Transmembrane helix</keyword>
<dbReference type="GO" id="GO:0005886">
    <property type="term" value="C:plasma membrane"/>
    <property type="evidence" value="ECO:0007669"/>
    <property type="project" value="UniProtKB-SubCell"/>
</dbReference>
<comment type="similarity">
    <text evidence="1 12">Belongs to the FliP/MopC/SpaP family.</text>
</comment>
<keyword evidence="5 12" id="KW-0812">Transmembrane</keyword>
<dbReference type="PRINTS" id="PR00951">
    <property type="entry name" value="FLGBIOSNFLIP"/>
</dbReference>
<keyword evidence="13" id="KW-0282">Flagellum</keyword>
<comment type="subcellular location">
    <subcellularLocation>
        <location evidence="12">Cell membrane</location>
        <topology evidence="12">Multi-pass membrane protein</topology>
    </subcellularLocation>
    <subcellularLocation>
        <location evidence="12">Bacterial flagellum basal body</location>
    </subcellularLocation>
</comment>
<dbReference type="AlphaFoldDB" id="A0A9D1FB58"/>
<organism evidence="13 14">
    <name type="scientific">Candidatus Avoscillospira avistercoris</name>
    <dbReference type="NCBI Taxonomy" id="2840707"/>
    <lineage>
        <taxon>Bacteria</taxon>
        <taxon>Bacillati</taxon>
        <taxon>Bacillota</taxon>
        <taxon>Clostridia</taxon>
        <taxon>Eubacteriales</taxon>
        <taxon>Oscillospiraceae</taxon>
        <taxon>Oscillospiraceae incertae sedis</taxon>
        <taxon>Candidatus Avoscillospira</taxon>
    </lineage>
</organism>
<evidence type="ECO:0000256" key="4">
    <source>
        <dbReference type="ARBA" id="ARBA00022475"/>
    </source>
</evidence>
<proteinExistence type="inferred from homology"/>
<keyword evidence="7 12" id="KW-0653">Protein transport</keyword>
<dbReference type="GO" id="GO:0009306">
    <property type="term" value="P:protein secretion"/>
    <property type="evidence" value="ECO:0007669"/>
    <property type="project" value="UniProtKB-UniRule"/>
</dbReference>
<protein>
    <recommendedName>
        <fullName evidence="2 12">Flagellar biosynthetic protein FliP</fullName>
    </recommendedName>
</protein>
<feature type="transmembrane region" description="Helical" evidence="12">
    <location>
        <begin position="198"/>
        <end position="218"/>
    </location>
</feature>
<evidence type="ECO:0000256" key="12">
    <source>
        <dbReference type="RuleBase" id="RU362069"/>
    </source>
</evidence>
<dbReference type="EMBL" id="DVJJ01000170">
    <property type="protein sequence ID" value="HIS65867.1"/>
    <property type="molecule type" value="Genomic_DNA"/>
</dbReference>
<evidence type="ECO:0000256" key="10">
    <source>
        <dbReference type="ARBA" id="ARBA00023143"/>
    </source>
</evidence>
<dbReference type="PRINTS" id="PR01302">
    <property type="entry name" value="TYPE3IMPPROT"/>
</dbReference>
<dbReference type="InterPro" id="IPR005837">
    <property type="entry name" value="FliP"/>
</dbReference>
<dbReference type="InterPro" id="IPR005838">
    <property type="entry name" value="T3SS_IM_P"/>
</dbReference>
<evidence type="ECO:0000256" key="6">
    <source>
        <dbReference type="ARBA" id="ARBA00022795"/>
    </source>
</evidence>